<keyword evidence="9" id="KW-1185">Reference proteome</keyword>
<dbReference type="InterPro" id="IPR036116">
    <property type="entry name" value="FN3_sf"/>
</dbReference>
<dbReference type="SMART" id="SM00060">
    <property type="entry name" value="FN3"/>
    <property type="match status" value="3"/>
</dbReference>
<sequence>MSLCNHHTQEFLYSQTKLRELEKRCALQQLRHEEVLLELEDVRKRARTSTEASPFHGLPGSVISLDSVYRSNTDLNLFGHSAELGITEGRVYNTTNRTSSTSNLHTQIKGRLFGNNTGIPVKTAEEKDPNLVELFQTADGTCEVNDIPAPRAIAVERQLIHSILISWKPPEPAMFGQTVSAYHVYVDGQFRLSVKAKERTRALLDRVDVDKPHRISVRAICSKGQSKDAECTMVVGRGMTATPGRLRATQVGTKSAKLSWMPGNSNYSHRVYLNQYELQRCPPKVYKVLLTDLCPDTLHCVCVQAIPPETANQQSEQVPPPPSRMIGLGSGVDTQKLAAYIEFRTLPIGLPDPPTNVQIEPGPQDGSLLITWVPVPQDQGAVEAVTAAGAGSTLPVQGYTVCLNEQSLLEVDGASNDHAIISLQKIKEHLKTTSLFEDDGPDLPSHQSNVGCKADLGFTSLTTATRPATQSLFITVHSTVLSPLVDHEQTTTTFAEKSAASELLKGAGGPASLPVDLKAEVLIAAAGSLESAVRLFGPRLSALLGMDENASKRAGIPLTSLYELPLSPTPTSQPDPVTRLEPGLITISADPSHRKLSPTADAIGSAEALLRRRKLEDCQEQAVVNSSPETKRQDKITFHKGYHRSKVKSDHVLVPWPWPVPHSRQTSRSTRIRSPSHRRHQIRQAWGQTRSMSDDYDPTVRCPVSKYSGYYYDESDDMAPLSDKRADESCCYRTRSLYNLNAPHTSRSWRPRGSAKSSWDLRNLPISHMYATPERYARNRQTSLRFQDASPTSTHFETYWRSRHKPEFWSPLTNPNATIISSRIAGAHHLLRRRVEMPGPIMTAFSSSSTEDKLGFPLSARVPNRKFDRINVSAVPASFESRSVSRPPRSRSTSPRACNVATARSFAPCEYDRITRDVVTPNTPLLDSLTCLPHERSQTGRQKHLLTGRIRSSQLNAAMISVPEIRATYEPPGHFGPSRPNRSRYMDGQGYGTGGGVEELDFGPSALSFRTGSQGTGPNHTSMDFARIPLSRERPDRNAKHVPPSGTLAHFRSEPSFSAVTTRATYLSPSVSPIKHAMDEAAPRSATDVRPVRLVVALYAYDPATMSPNPDATTEELPFQEGQIIRIFGDRDEDGFYFGECNGLRGLVPSNMVSKPERVIPGNTTAALGGSKNAHFRSHDRTRLDANTLPPGQVNKPRSSDSAVFRSRISSSGPLYSEIPFSQSDSRRSNKPIMQADTQGHTSHYEVAPSSRSHHQEERRPDSTRGLPSEHQQDIYSRPSAPQAFGPQSVTGRRSPPCQPVPDSLETFRSRTTQDGNHRLVPSQMVAIYDYDPSVLSPNADAEMELSFRTGDRITVYGEMDADGFYSGQLADGRRGLVPSNFLRECDSNAVDKQRPMSSRENRNRVSLGTL</sequence>
<evidence type="ECO:0000259" key="6">
    <source>
        <dbReference type="PROSITE" id="PS50002"/>
    </source>
</evidence>
<feature type="compositionally biased region" description="Low complexity" evidence="5">
    <location>
        <begin position="881"/>
        <end position="896"/>
    </location>
</feature>
<evidence type="ECO:0000256" key="5">
    <source>
        <dbReference type="SAM" id="MobiDB-lite"/>
    </source>
</evidence>
<feature type="compositionally biased region" description="Polar residues" evidence="5">
    <location>
        <begin position="1196"/>
        <end position="1207"/>
    </location>
</feature>
<evidence type="ECO:0000313" key="9">
    <source>
        <dbReference type="Proteomes" id="UP000699462"/>
    </source>
</evidence>
<feature type="domain" description="SH3" evidence="6">
    <location>
        <begin position="1090"/>
        <end position="1158"/>
    </location>
</feature>
<comment type="caution">
    <text evidence="8">The sequence shown here is derived from an EMBL/GenBank/DDBJ whole genome shotgun (WGS) entry which is preliminary data.</text>
</comment>
<protein>
    <recommendedName>
        <fullName evidence="10">RIMS-binding protein 2</fullName>
    </recommendedName>
</protein>
<evidence type="ECO:0008006" key="10">
    <source>
        <dbReference type="Google" id="ProtNLM"/>
    </source>
</evidence>
<dbReference type="InterPro" id="IPR040325">
    <property type="entry name" value="RIMBP1/2/3"/>
</dbReference>
<dbReference type="FunFam" id="2.30.30.40:FF:000023">
    <property type="entry name" value="RIMS-binding protein 2 isoform F"/>
    <property type="match status" value="1"/>
</dbReference>
<evidence type="ECO:0000256" key="3">
    <source>
        <dbReference type="ARBA" id="ARBA00022737"/>
    </source>
</evidence>
<evidence type="ECO:0000256" key="1">
    <source>
        <dbReference type="ARBA" id="ARBA00010749"/>
    </source>
</evidence>
<comment type="similarity">
    <text evidence="1">Belongs to the RIMBP family.</text>
</comment>
<feature type="region of interest" description="Disordered" evidence="5">
    <location>
        <begin position="1238"/>
        <end position="1304"/>
    </location>
</feature>
<proteinExistence type="inferred from homology"/>
<dbReference type="InterPro" id="IPR057884">
    <property type="entry name" value="FN3_RIM-BP1/2/3"/>
</dbReference>
<feature type="region of interest" description="Disordered" evidence="5">
    <location>
        <begin position="1390"/>
        <end position="1411"/>
    </location>
</feature>
<feature type="region of interest" description="Disordered" evidence="5">
    <location>
        <begin position="663"/>
        <end position="694"/>
    </location>
</feature>
<dbReference type="EMBL" id="JTDF01002628">
    <property type="protein sequence ID" value="KAF8568611.1"/>
    <property type="molecule type" value="Genomic_DNA"/>
</dbReference>
<dbReference type="Pfam" id="PF14604">
    <property type="entry name" value="SH3_9"/>
    <property type="match status" value="1"/>
</dbReference>
<evidence type="ECO:0000256" key="4">
    <source>
        <dbReference type="PROSITE-ProRule" id="PRU00192"/>
    </source>
</evidence>
<accession>A0A8T0DPI4</accession>
<dbReference type="InterPro" id="IPR003961">
    <property type="entry name" value="FN3_dom"/>
</dbReference>
<dbReference type="InterPro" id="IPR036028">
    <property type="entry name" value="SH3-like_dom_sf"/>
</dbReference>
<dbReference type="PROSITE" id="PS50853">
    <property type="entry name" value="FN3"/>
    <property type="match status" value="1"/>
</dbReference>
<dbReference type="InterPro" id="IPR035755">
    <property type="entry name" value="RIM-BP_SH3_3"/>
</dbReference>
<dbReference type="Proteomes" id="UP000699462">
    <property type="component" value="Unassembled WGS sequence"/>
</dbReference>
<keyword evidence="3" id="KW-0677">Repeat</keyword>
<keyword evidence="2 4" id="KW-0728">SH3 domain</keyword>
<feature type="domain" description="Fibronectin type-III" evidence="7">
    <location>
        <begin position="149"/>
        <end position="243"/>
    </location>
</feature>
<reference evidence="8 9" key="1">
    <citation type="submission" date="2019-07" db="EMBL/GenBank/DDBJ databases">
        <title>Annotation for the trematode Paragonimus westermani.</title>
        <authorList>
            <person name="Choi Y.-J."/>
        </authorList>
    </citation>
    <scope>NUCLEOTIDE SEQUENCE [LARGE SCALE GENOMIC DNA]</scope>
    <source>
        <strain evidence="8">180907_Pwestermani</strain>
    </source>
</reference>
<organism evidence="8 9">
    <name type="scientific">Paragonimus westermani</name>
    <dbReference type="NCBI Taxonomy" id="34504"/>
    <lineage>
        <taxon>Eukaryota</taxon>
        <taxon>Metazoa</taxon>
        <taxon>Spiralia</taxon>
        <taxon>Lophotrochozoa</taxon>
        <taxon>Platyhelminthes</taxon>
        <taxon>Trematoda</taxon>
        <taxon>Digenea</taxon>
        <taxon>Plagiorchiida</taxon>
        <taxon>Troglotremata</taxon>
        <taxon>Troglotrematidae</taxon>
        <taxon>Paragonimus</taxon>
    </lineage>
</organism>
<evidence type="ECO:0000256" key="2">
    <source>
        <dbReference type="ARBA" id="ARBA00022443"/>
    </source>
</evidence>
<dbReference type="InterPro" id="IPR035753">
    <property type="entry name" value="RIM-BP_SH3_2"/>
</dbReference>
<dbReference type="SMART" id="SM00326">
    <property type="entry name" value="SH3"/>
    <property type="match status" value="2"/>
</dbReference>
<gene>
    <name evidence="8" type="ORF">P879_07008</name>
</gene>
<dbReference type="FunFam" id="2.30.30.40:FF:000016">
    <property type="entry name" value="RIMS-binding protein 2 isoform X2"/>
    <property type="match status" value="1"/>
</dbReference>
<name>A0A8T0DPI4_9TREM</name>
<dbReference type="GO" id="GO:0007274">
    <property type="term" value="P:neuromuscular synaptic transmission"/>
    <property type="evidence" value="ECO:0007669"/>
    <property type="project" value="TreeGrafter"/>
</dbReference>
<dbReference type="Pfam" id="PF07653">
    <property type="entry name" value="SH3_2"/>
    <property type="match status" value="1"/>
</dbReference>
<dbReference type="CDD" id="cd00063">
    <property type="entry name" value="FN3"/>
    <property type="match status" value="1"/>
</dbReference>
<dbReference type="Gene3D" id="2.30.30.40">
    <property type="entry name" value="SH3 Domains"/>
    <property type="match status" value="2"/>
</dbReference>
<feature type="compositionally biased region" description="Basic residues" evidence="5">
    <location>
        <begin position="670"/>
        <end position="682"/>
    </location>
</feature>
<dbReference type="SUPFAM" id="SSF49265">
    <property type="entry name" value="Fibronectin type III"/>
    <property type="match status" value="2"/>
</dbReference>
<dbReference type="PANTHER" id="PTHR14234">
    <property type="entry name" value="RIM BINDING PROTEIN-RELATED"/>
    <property type="match status" value="1"/>
</dbReference>
<dbReference type="CDD" id="cd12013">
    <property type="entry name" value="SH3_RIM-BP_3"/>
    <property type="match status" value="1"/>
</dbReference>
<dbReference type="Gene3D" id="2.60.40.10">
    <property type="entry name" value="Immunoglobulins"/>
    <property type="match status" value="2"/>
</dbReference>
<feature type="compositionally biased region" description="Basic and acidic residues" evidence="5">
    <location>
        <begin position="1254"/>
        <end position="1263"/>
    </location>
</feature>
<dbReference type="InterPro" id="IPR001452">
    <property type="entry name" value="SH3_domain"/>
</dbReference>
<dbReference type="CDD" id="cd12012">
    <property type="entry name" value="SH3_RIM-BP_2"/>
    <property type="match status" value="1"/>
</dbReference>
<feature type="region of interest" description="Disordered" evidence="5">
    <location>
        <begin position="1163"/>
        <end position="1207"/>
    </location>
</feature>
<dbReference type="Pfam" id="PF25523">
    <property type="entry name" value="Ig_RIMBP2"/>
    <property type="match status" value="2"/>
</dbReference>
<feature type="compositionally biased region" description="Basic and acidic residues" evidence="5">
    <location>
        <begin position="1390"/>
        <end position="1404"/>
    </location>
</feature>
<dbReference type="GO" id="GO:0045202">
    <property type="term" value="C:synapse"/>
    <property type="evidence" value="ECO:0007669"/>
    <property type="project" value="GOC"/>
</dbReference>
<dbReference type="InterPro" id="IPR013783">
    <property type="entry name" value="Ig-like_fold"/>
</dbReference>
<evidence type="ECO:0000313" key="8">
    <source>
        <dbReference type="EMBL" id="KAF8568611.1"/>
    </source>
</evidence>
<evidence type="ECO:0000259" key="7">
    <source>
        <dbReference type="PROSITE" id="PS50853"/>
    </source>
</evidence>
<feature type="region of interest" description="Disordered" evidence="5">
    <location>
        <begin position="878"/>
        <end position="897"/>
    </location>
</feature>
<dbReference type="PROSITE" id="PS50002">
    <property type="entry name" value="SH3"/>
    <property type="match status" value="2"/>
</dbReference>
<dbReference type="SUPFAM" id="SSF50044">
    <property type="entry name" value="SH3-domain"/>
    <property type="match status" value="2"/>
</dbReference>
<feature type="domain" description="SH3" evidence="6">
    <location>
        <begin position="1320"/>
        <end position="1388"/>
    </location>
</feature>
<dbReference type="OrthoDB" id="4158657at2759"/>
<dbReference type="PANTHER" id="PTHR14234:SF19">
    <property type="entry name" value="RIM-BINDING PROTEIN, ISOFORM F"/>
    <property type="match status" value="1"/>
</dbReference>